<accession>A0A4Q0XGB5</accession>
<dbReference type="InterPro" id="IPR029045">
    <property type="entry name" value="ClpP/crotonase-like_dom_sf"/>
</dbReference>
<keyword evidence="4" id="KW-1185">Reference proteome</keyword>
<evidence type="ECO:0000313" key="4">
    <source>
        <dbReference type="Proteomes" id="UP000289792"/>
    </source>
</evidence>
<gene>
    <name evidence="3" type="ORF">ESZ48_14445</name>
</gene>
<evidence type="ECO:0000259" key="2">
    <source>
        <dbReference type="SMART" id="SM00245"/>
    </source>
</evidence>
<reference evidence="3 4" key="1">
    <citation type="submission" date="2019-01" db="EMBL/GenBank/DDBJ databases">
        <title>Genome sequence of the Antarctic species Gelidibacter gilvus ACAM 158(T).</title>
        <authorList>
            <person name="Bowman J.P."/>
        </authorList>
    </citation>
    <scope>NUCLEOTIDE SEQUENCE [LARGE SCALE GENOMIC DNA]</scope>
    <source>
        <strain evidence="3 4">IC158</strain>
    </source>
</reference>
<dbReference type="Pfam" id="PF03572">
    <property type="entry name" value="Peptidase_S41"/>
    <property type="match status" value="1"/>
</dbReference>
<dbReference type="PANTHER" id="PTHR32060:SF22">
    <property type="entry name" value="CARBOXYL-TERMINAL-PROCESSING PEPTIDASE 3, CHLOROPLASTIC"/>
    <property type="match status" value="1"/>
</dbReference>
<dbReference type="OrthoDB" id="5480566at2"/>
<dbReference type="SUPFAM" id="SSF52096">
    <property type="entry name" value="ClpP/crotonase"/>
    <property type="match status" value="1"/>
</dbReference>
<dbReference type="InterPro" id="IPR005151">
    <property type="entry name" value="Tail-specific_protease"/>
</dbReference>
<dbReference type="GO" id="GO:0007165">
    <property type="term" value="P:signal transduction"/>
    <property type="evidence" value="ECO:0007669"/>
    <property type="project" value="TreeGrafter"/>
</dbReference>
<organism evidence="3 4">
    <name type="scientific">Gelidibacter gilvus</name>
    <dbReference type="NCBI Taxonomy" id="59602"/>
    <lineage>
        <taxon>Bacteria</taxon>
        <taxon>Pseudomonadati</taxon>
        <taxon>Bacteroidota</taxon>
        <taxon>Flavobacteriia</taxon>
        <taxon>Flavobacteriales</taxon>
        <taxon>Flavobacteriaceae</taxon>
        <taxon>Gelidibacter</taxon>
    </lineage>
</organism>
<dbReference type="GO" id="GO:0008236">
    <property type="term" value="F:serine-type peptidase activity"/>
    <property type="evidence" value="ECO:0007669"/>
    <property type="project" value="InterPro"/>
</dbReference>
<name>A0A4Q0XGB5_9FLAO</name>
<dbReference type="GO" id="GO:0004175">
    <property type="term" value="F:endopeptidase activity"/>
    <property type="evidence" value="ECO:0007669"/>
    <property type="project" value="TreeGrafter"/>
</dbReference>
<dbReference type="Proteomes" id="UP000289792">
    <property type="component" value="Unassembled WGS sequence"/>
</dbReference>
<dbReference type="GO" id="GO:0030288">
    <property type="term" value="C:outer membrane-bounded periplasmic space"/>
    <property type="evidence" value="ECO:0007669"/>
    <property type="project" value="TreeGrafter"/>
</dbReference>
<evidence type="ECO:0000256" key="1">
    <source>
        <dbReference type="SAM" id="Phobius"/>
    </source>
</evidence>
<dbReference type="EMBL" id="SDDZ01000010">
    <property type="protein sequence ID" value="RXJ45779.1"/>
    <property type="molecule type" value="Genomic_DNA"/>
</dbReference>
<sequence length="502" mass="57718">MHTVTSFSLLPFSRATYKSFEKRHHQKIILKVFLLVIAIFCFTTVNAQKKISSKKLHEDFDYLIEELQLQHQGLYQYVGVQQTDREIDSIRQTLQNPMTRLEFYKKLRYVIGLTNEGHTSIALPNWTMFKIGISKSFLPLAVKLCDQDLIVTQNFGKDINGITNGVKLIAINDKTIPEILEQLYPLIPTDGFNETSKHEWVGGLHFSLLYRLVYGKEKKLELQVQEFGSNAIKKISIPPIRFTTFKNKNAKFKSKHFDYQEFKFEAINDSIAYLSVPSFSRDDSNHKDFFQTSFKKIDSLNIKHLILDVQANGGGTEGTETLLFSYLSKEVIQKYKQVTMLQKPYHKNKHKHGYIEDDWAIGDTIAKRGEYTLFTDYYSDLYYEKPDPELIYSGKVYVLISGATFSGGAEFASLMKMTDRAVFIGEETGGTYEGNVSGYSETITLPYSKVEVDIPTVHFQMNVSPEIKGRGVMPDFKVPQSWEAYLYMKNAKKEFAIELITE</sequence>
<protein>
    <recommendedName>
        <fullName evidence="2">Tail specific protease domain-containing protein</fullName>
    </recommendedName>
</protein>
<dbReference type="GO" id="GO:0006508">
    <property type="term" value="P:proteolysis"/>
    <property type="evidence" value="ECO:0007669"/>
    <property type="project" value="InterPro"/>
</dbReference>
<feature type="transmembrane region" description="Helical" evidence="1">
    <location>
        <begin position="28"/>
        <end position="47"/>
    </location>
</feature>
<dbReference type="PANTHER" id="PTHR32060">
    <property type="entry name" value="TAIL-SPECIFIC PROTEASE"/>
    <property type="match status" value="1"/>
</dbReference>
<comment type="caution">
    <text evidence="3">The sequence shown here is derived from an EMBL/GenBank/DDBJ whole genome shotgun (WGS) entry which is preliminary data.</text>
</comment>
<keyword evidence="1" id="KW-0812">Transmembrane</keyword>
<dbReference type="Gene3D" id="3.90.226.10">
    <property type="entry name" value="2-enoyl-CoA Hydratase, Chain A, domain 1"/>
    <property type="match status" value="1"/>
</dbReference>
<proteinExistence type="predicted"/>
<dbReference type="AlphaFoldDB" id="A0A4Q0XGB5"/>
<feature type="domain" description="Tail specific protease" evidence="2">
    <location>
        <begin position="237"/>
        <end position="479"/>
    </location>
</feature>
<dbReference type="SMART" id="SM00245">
    <property type="entry name" value="TSPc"/>
    <property type="match status" value="1"/>
</dbReference>
<keyword evidence="1" id="KW-1133">Transmembrane helix</keyword>
<evidence type="ECO:0000313" key="3">
    <source>
        <dbReference type="EMBL" id="RXJ45779.1"/>
    </source>
</evidence>
<keyword evidence="1" id="KW-0472">Membrane</keyword>